<sequence length="80" mass="7900">MKRFTTCLVLATALLAPGQLMMVPAATAAPTAVAPVNGPMLGSADKGCAPPQLPCSPLMQLFIALTTGSAEASGSTKGGQ</sequence>
<protein>
    <recommendedName>
        <fullName evidence="4">Secreted protein</fullName>
    </recommendedName>
</protein>
<dbReference type="RefSeq" id="WP_195133989.1">
    <property type="nucleotide sequence ID" value="NZ_JADLQX010000059.1"/>
</dbReference>
<comment type="caution">
    <text evidence="2">The sequence shown here is derived from an EMBL/GenBank/DDBJ whole genome shotgun (WGS) entry which is preliminary data.</text>
</comment>
<evidence type="ECO:0000256" key="1">
    <source>
        <dbReference type="SAM" id="SignalP"/>
    </source>
</evidence>
<feature type="chain" id="PRO_5045521664" description="Secreted protein" evidence="1">
    <location>
        <begin position="29"/>
        <end position="80"/>
    </location>
</feature>
<evidence type="ECO:0008006" key="4">
    <source>
        <dbReference type="Google" id="ProtNLM"/>
    </source>
</evidence>
<accession>A0ABS0D492</accession>
<keyword evidence="3" id="KW-1185">Reference proteome</keyword>
<evidence type="ECO:0000313" key="2">
    <source>
        <dbReference type="EMBL" id="MBF6302807.1"/>
    </source>
</evidence>
<feature type="signal peptide" evidence="1">
    <location>
        <begin position="1"/>
        <end position="28"/>
    </location>
</feature>
<reference evidence="2 3" key="1">
    <citation type="submission" date="2020-10" db="EMBL/GenBank/DDBJ databases">
        <title>Identification of Nocardia species via Next-generation sequencing and recognition of intraspecies genetic diversity.</title>
        <authorList>
            <person name="Li P."/>
            <person name="Li P."/>
            <person name="Lu B."/>
        </authorList>
    </citation>
    <scope>NUCLEOTIDE SEQUENCE [LARGE SCALE GENOMIC DNA]</scope>
    <source>
        <strain evidence="2 3">BJ06-0157</strain>
    </source>
</reference>
<evidence type="ECO:0000313" key="3">
    <source>
        <dbReference type="Proteomes" id="UP000702209"/>
    </source>
</evidence>
<dbReference type="Proteomes" id="UP000702209">
    <property type="component" value="Unassembled WGS sequence"/>
</dbReference>
<gene>
    <name evidence="2" type="ORF">IU459_35530</name>
</gene>
<proteinExistence type="predicted"/>
<dbReference type="EMBL" id="JADLQX010000059">
    <property type="protein sequence ID" value="MBF6302807.1"/>
    <property type="molecule type" value="Genomic_DNA"/>
</dbReference>
<organism evidence="2 3">
    <name type="scientific">Nocardia amamiensis</name>
    <dbReference type="NCBI Taxonomy" id="404578"/>
    <lineage>
        <taxon>Bacteria</taxon>
        <taxon>Bacillati</taxon>
        <taxon>Actinomycetota</taxon>
        <taxon>Actinomycetes</taxon>
        <taxon>Mycobacteriales</taxon>
        <taxon>Nocardiaceae</taxon>
        <taxon>Nocardia</taxon>
    </lineage>
</organism>
<name>A0ABS0D492_9NOCA</name>
<keyword evidence="1" id="KW-0732">Signal</keyword>